<proteinExistence type="predicted"/>
<dbReference type="EMBL" id="KQ085908">
    <property type="protein sequence ID" value="KLO17093.1"/>
    <property type="molecule type" value="Genomic_DNA"/>
</dbReference>
<keyword evidence="3" id="KW-1185">Reference proteome</keyword>
<protein>
    <submittedName>
        <fullName evidence="2">Uncharacterized protein</fullName>
    </submittedName>
</protein>
<feature type="transmembrane region" description="Helical" evidence="1">
    <location>
        <begin position="240"/>
        <end position="258"/>
    </location>
</feature>
<keyword evidence="1" id="KW-0472">Membrane</keyword>
<keyword evidence="1" id="KW-0812">Transmembrane</keyword>
<name>A0A0H2S628_9AGAM</name>
<reference evidence="2 3" key="1">
    <citation type="submission" date="2015-04" db="EMBL/GenBank/DDBJ databases">
        <title>Complete genome sequence of Schizopora paradoxa KUC8140, a cosmopolitan wood degrader in East Asia.</title>
        <authorList>
            <consortium name="DOE Joint Genome Institute"/>
            <person name="Min B."/>
            <person name="Park H."/>
            <person name="Jang Y."/>
            <person name="Kim J.-J."/>
            <person name="Kim K.H."/>
            <person name="Pangilinan J."/>
            <person name="Lipzen A."/>
            <person name="Riley R."/>
            <person name="Grigoriev I.V."/>
            <person name="Spatafora J.W."/>
            <person name="Choi I.-G."/>
        </authorList>
    </citation>
    <scope>NUCLEOTIDE SEQUENCE [LARGE SCALE GENOMIC DNA]</scope>
    <source>
        <strain evidence="2 3">KUC8140</strain>
    </source>
</reference>
<dbReference type="Proteomes" id="UP000053477">
    <property type="component" value="Unassembled WGS sequence"/>
</dbReference>
<organism evidence="2 3">
    <name type="scientific">Schizopora paradoxa</name>
    <dbReference type="NCBI Taxonomy" id="27342"/>
    <lineage>
        <taxon>Eukaryota</taxon>
        <taxon>Fungi</taxon>
        <taxon>Dikarya</taxon>
        <taxon>Basidiomycota</taxon>
        <taxon>Agaricomycotina</taxon>
        <taxon>Agaricomycetes</taxon>
        <taxon>Hymenochaetales</taxon>
        <taxon>Schizoporaceae</taxon>
        <taxon>Schizopora</taxon>
    </lineage>
</organism>
<dbReference type="OrthoDB" id="2956246at2759"/>
<feature type="transmembrane region" description="Helical" evidence="1">
    <location>
        <begin position="165"/>
        <end position="184"/>
    </location>
</feature>
<evidence type="ECO:0000313" key="2">
    <source>
        <dbReference type="EMBL" id="KLO17093.1"/>
    </source>
</evidence>
<accession>A0A0H2S628</accession>
<keyword evidence="1" id="KW-1133">Transmembrane helix</keyword>
<evidence type="ECO:0000313" key="3">
    <source>
        <dbReference type="Proteomes" id="UP000053477"/>
    </source>
</evidence>
<dbReference type="STRING" id="27342.A0A0H2S628"/>
<dbReference type="AlphaFoldDB" id="A0A0H2S628"/>
<dbReference type="InParanoid" id="A0A0H2S628"/>
<feature type="transmembrane region" description="Helical" evidence="1">
    <location>
        <begin position="264"/>
        <end position="282"/>
    </location>
</feature>
<evidence type="ECO:0000256" key="1">
    <source>
        <dbReference type="SAM" id="Phobius"/>
    </source>
</evidence>
<feature type="transmembrane region" description="Helical" evidence="1">
    <location>
        <begin position="137"/>
        <end position="159"/>
    </location>
</feature>
<gene>
    <name evidence="2" type="ORF">SCHPADRAFT_179901</name>
</gene>
<sequence length="343" mass="37877">MPFNLEDLPIVLHIKKMFTHWHVPRLVPRWNFESTVALNAAGLLALADLPTISHRTVLSGSASLFDVLILAPGIHRQQASSELNGGELPITGAMTTGYVFRIENQATVSYLQKIGKPGCLTTVHVVKAGKRTLFDGGFVPGLLYSLGVILTPISIFFLISIEDFWAVGVLFMLMVARLINVLVIRRRTIKGWKGVKEPGMEGDLLTLLSQDRWVRLRGLVDDLKEVASGQWMRDQTTVEGFATSFATLLVYMSSAIAFNASFNGSIIIACLLLSSVALLGLCNSTTRKLRMFDCIVYQDGPPKQYKRRRDMADELISSSKREDWAIGMGLIVPPKDQAVLVSV</sequence>